<dbReference type="Proteomes" id="UP000299102">
    <property type="component" value="Unassembled WGS sequence"/>
</dbReference>
<comment type="caution">
    <text evidence="2">The sequence shown here is derived from an EMBL/GenBank/DDBJ whole genome shotgun (WGS) entry which is preliminary data.</text>
</comment>
<proteinExistence type="predicted"/>
<organism evidence="2 3">
    <name type="scientific">Eumeta variegata</name>
    <name type="common">Bagworm moth</name>
    <name type="synonym">Eumeta japonica</name>
    <dbReference type="NCBI Taxonomy" id="151549"/>
    <lineage>
        <taxon>Eukaryota</taxon>
        <taxon>Metazoa</taxon>
        <taxon>Ecdysozoa</taxon>
        <taxon>Arthropoda</taxon>
        <taxon>Hexapoda</taxon>
        <taxon>Insecta</taxon>
        <taxon>Pterygota</taxon>
        <taxon>Neoptera</taxon>
        <taxon>Endopterygota</taxon>
        <taxon>Lepidoptera</taxon>
        <taxon>Glossata</taxon>
        <taxon>Ditrysia</taxon>
        <taxon>Tineoidea</taxon>
        <taxon>Psychidae</taxon>
        <taxon>Oiketicinae</taxon>
        <taxon>Eumeta</taxon>
    </lineage>
</organism>
<reference evidence="2 3" key="1">
    <citation type="journal article" date="2019" name="Commun. Biol.">
        <title>The bagworm genome reveals a unique fibroin gene that provides high tensile strength.</title>
        <authorList>
            <person name="Kono N."/>
            <person name="Nakamura H."/>
            <person name="Ohtoshi R."/>
            <person name="Tomita M."/>
            <person name="Numata K."/>
            <person name="Arakawa K."/>
        </authorList>
    </citation>
    <scope>NUCLEOTIDE SEQUENCE [LARGE SCALE GENOMIC DNA]</scope>
</reference>
<evidence type="ECO:0000313" key="2">
    <source>
        <dbReference type="EMBL" id="GBP63325.1"/>
    </source>
</evidence>
<keyword evidence="3" id="KW-1185">Reference proteome</keyword>
<name>A0A4C1XM89_EUMVA</name>
<protein>
    <submittedName>
        <fullName evidence="2">Uncharacterized protein</fullName>
    </submittedName>
</protein>
<evidence type="ECO:0000256" key="1">
    <source>
        <dbReference type="SAM" id="MobiDB-lite"/>
    </source>
</evidence>
<gene>
    <name evidence="2" type="ORF">EVAR_41913_1</name>
</gene>
<evidence type="ECO:0000313" key="3">
    <source>
        <dbReference type="Proteomes" id="UP000299102"/>
    </source>
</evidence>
<dbReference type="AlphaFoldDB" id="A0A4C1XM89"/>
<accession>A0A4C1XM89</accession>
<sequence length="188" mass="20219">MISYYESKHTVRRRDDVLNAGVDRAAGGRRAAGAGARGGTLPRIKQRDGSPTARCALEGGALGGGGGGALEAGALRPPASPPAHSLSTSRHSLIGRFTIPKPKDNILSGRFFEELSIKVKRGRIVGKKKLVSFFGMTGRYATIILEDKQQLLQTGKLTIACLLFWKNCGKNNLAVGSRSLRERLTTYR</sequence>
<dbReference type="EMBL" id="BGZK01000867">
    <property type="protein sequence ID" value="GBP63325.1"/>
    <property type="molecule type" value="Genomic_DNA"/>
</dbReference>
<feature type="region of interest" description="Disordered" evidence="1">
    <location>
        <begin position="28"/>
        <end position="51"/>
    </location>
</feature>